<feature type="region of interest" description="Disordered" evidence="1">
    <location>
        <begin position="1"/>
        <end position="146"/>
    </location>
</feature>
<accession>K0R221</accession>
<dbReference type="Proteomes" id="UP000266841">
    <property type="component" value="Unassembled WGS sequence"/>
</dbReference>
<protein>
    <submittedName>
        <fullName evidence="2">Uncharacterized protein</fullName>
    </submittedName>
</protein>
<feature type="compositionally biased region" description="Low complexity" evidence="1">
    <location>
        <begin position="31"/>
        <end position="57"/>
    </location>
</feature>
<feature type="compositionally biased region" description="Low complexity" evidence="1">
    <location>
        <begin position="79"/>
        <end position="88"/>
    </location>
</feature>
<dbReference type="AlphaFoldDB" id="K0R221"/>
<reference evidence="2 3" key="1">
    <citation type="journal article" date="2012" name="Genome Biol.">
        <title>Genome and low-iron response of an oceanic diatom adapted to chronic iron limitation.</title>
        <authorList>
            <person name="Lommer M."/>
            <person name="Specht M."/>
            <person name="Roy A.S."/>
            <person name="Kraemer L."/>
            <person name="Andreson R."/>
            <person name="Gutowska M.A."/>
            <person name="Wolf J."/>
            <person name="Bergner S.V."/>
            <person name="Schilhabel M.B."/>
            <person name="Klostermeier U.C."/>
            <person name="Beiko R.G."/>
            <person name="Rosenstiel P."/>
            <person name="Hippler M."/>
            <person name="Laroche J."/>
        </authorList>
    </citation>
    <scope>NUCLEOTIDE SEQUENCE [LARGE SCALE GENOMIC DNA]</scope>
    <source>
        <strain evidence="2 3">CCMP1005</strain>
    </source>
</reference>
<evidence type="ECO:0000313" key="2">
    <source>
        <dbReference type="EMBL" id="EJK46598.1"/>
    </source>
</evidence>
<sequence>AARGGAGRDAPVPPAGGPAARSLNPLLFNYSDSPASRFAASAPSSANANPQQPGAPRDGTDAAPPPPPPPPAARPLPPRGRVAAVARGAPREPDGGLVHTPRDRGHRVRVAPPREGAGAERPVHEAQAAGGQEAGRQVVGKEGGRR</sequence>
<evidence type="ECO:0000313" key="3">
    <source>
        <dbReference type="Proteomes" id="UP000266841"/>
    </source>
</evidence>
<evidence type="ECO:0000256" key="1">
    <source>
        <dbReference type="SAM" id="MobiDB-lite"/>
    </source>
</evidence>
<gene>
    <name evidence="2" type="ORF">THAOC_34731</name>
</gene>
<feature type="compositionally biased region" description="Pro residues" evidence="1">
    <location>
        <begin position="63"/>
        <end position="78"/>
    </location>
</feature>
<dbReference type="EMBL" id="AGNL01047647">
    <property type="protein sequence ID" value="EJK46598.1"/>
    <property type="molecule type" value="Genomic_DNA"/>
</dbReference>
<feature type="compositionally biased region" description="Low complexity" evidence="1">
    <location>
        <begin position="125"/>
        <end position="140"/>
    </location>
</feature>
<proteinExistence type="predicted"/>
<comment type="caution">
    <text evidence="2">The sequence shown here is derived from an EMBL/GenBank/DDBJ whole genome shotgun (WGS) entry which is preliminary data.</text>
</comment>
<name>K0R221_THAOC</name>
<feature type="non-terminal residue" evidence="2">
    <location>
        <position position="1"/>
    </location>
</feature>
<organism evidence="2 3">
    <name type="scientific">Thalassiosira oceanica</name>
    <name type="common">Marine diatom</name>
    <dbReference type="NCBI Taxonomy" id="159749"/>
    <lineage>
        <taxon>Eukaryota</taxon>
        <taxon>Sar</taxon>
        <taxon>Stramenopiles</taxon>
        <taxon>Ochrophyta</taxon>
        <taxon>Bacillariophyta</taxon>
        <taxon>Coscinodiscophyceae</taxon>
        <taxon>Thalassiosirophycidae</taxon>
        <taxon>Thalassiosirales</taxon>
        <taxon>Thalassiosiraceae</taxon>
        <taxon>Thalassiosira</taxon>
    </lineage>
</organism>
<keyword evidence="3" id="KW-1185">Reference proteome</keyword>